<evidence type="ECO:0000256" key="3">
    <source>
        <dbReference type="ARBA" id="ARBA00023163"/>
    </source>
</evidence>
<evidence type="ECO:0000256" key="4">
    <source>
        <dbReference type="PROSITE-ProRule" id="PRU00335"/>
    </source>
</evidence>
<accession>A0ABP8W934</accession>
<dbReference type="Gene3D" id="1.10.10.60">
    <property type="entry name" value="Homeodomain-like"/>
    <property type="match status" value="1"/>
</dbReference>
<feature type="region of interest" description="Disordered" evidence="5">
    <location>
        <begin position="1"/>
        <end position="29"/>
    </location>
</feature>
<evidence type="ECO:0000256" key="5">
    <source>
        <dbReference type="SAM" id="MobiDB-lite"/>
    </source>
</evidence>
<feature type="DNA-binding region" description="H-T-H motif" evidence="4">
    <location>
        <begin position="49"/>
        <end position="68"/>
    </location>
</feature>
<dbReference type="InterPro" id="IPR036271">
    <property type="entry name" value="Tet_transcr_reg_TetR-rel_C_sf"/>
</dbReference>
<dbReference type="InterPro" id="IPR009057">
    <property type="entry name" value="Homeodomain-like_sf"/>
</dbReference>
<dbReference type="PRINTS" id="PR00455">
    <property type="entry name" value="HTHTETR"/>
</dbReference>
<dbReference type="PROSITE" id="PS50977">
    <property type="entry name" value="HTH_TETR_2"/>
    <property type="match status" value="1"/>
</dbReference>
<dbReference type="Pfam" id="PF16859">
    <property type="entry name" value="TetR_C_11"/>
    <property type="match status" value="1"/>
</dbReference>
<gene>
    <name evidence="7" type="ORF">GCM10025780_30170</name>
</gene>
<name>A0ABP8W934_9MICO</name>
<dbReference type="RefSeq" id="WP_345376743.1">
    <property type="nucleotide sequence ID" value="NZ_BAABLM010000007.1"/>
</dbReference>
<evidence type="ECO:0000256" key="1">
    <source>
        <dbReference type="ARBA" id="ARBA00023015"/>
    </source>
</evidence>
<keyword evidence="8" id="KW-1185">Reference proteome</keyword>
<evidence type="ECO:0000259" key="6">
    <source>
        <dbReference type="PROSITE" id="PS50977"/>
    </source>
</evidence>
<dbReference type="Gene3D" id="1.10.357.10">
    <property type="entry name" value="Tetracycline Repressor, domain 2"/>
    <property type="match status" value="1"/>
</dbReference>
<protein>
    <submittedName>
        <fullName evidence="7">TetR/AcrR family transcriptional regulator</fullName>
    </submittedName>
</protein>
<dbReference type="Proteomes" id="UP001501295">
    <property type="component" value="Unassembled WGS sequence"/>
</dbReference>
<keyword evidence="1" id="KW-0805">Transcription regulation</keyword>
<dbReference type="InterPro" id="IPR001647">
    <property type="entry name" value="HTH_TetR"/>
</dbReference>
<dbReference type="SUPFAM" id="SSF48498">
    <property type="entry name" value="Tetracyclin repressor-like, C-terminal domain"/>
    <property type="match status" value="1"/>
</dbReference>
<dbReference type="InterPro" id="IPR050109">
    <property type="entry name" value="HTH-type_TetR-like_transc_reg"/>
</dbReference>
<keyword evidence="3" id="KW-0804">Transcription</keyword>
<dbReference type="EMBL" id="BAABLM010000007">
    <property type="protein sequence ID" value="GAA4682575.1"/>
    <property type="molecule type" value="Genomic_DNA"/>
</dbReference>
<evidence type="ECO:0000256" key="2">
    <source>
        <dbReference type="ARBA" id="ARBA00023125"/>
    </source>
</evidence>
<dbReference type="InterPro" id="IPR011075">
    <property type="entry name" value="TetR_C"/>
</dbReference>
<evidence type="ECO:0000313" key="7">
    <source>
        <dbReference type="EMBL" id="GAA4682575.1"/>
    </source>
</evidence>
<organism evidence="7 8">
    <name type="scientific">Frondihabitans cladoniiphilus</name>
    <dbReference type="NCBI Taxonomy" id="715785"/>
    <lineage>
        <taxon>Bacteria</taxon>
        <taxon>Bacillati</taxon>
        <taxon>Actinomycetota</taxon>
        <taxon>Actinomycetes</taxon>
        <taxon>Micrococcales</taxon>
        <taxon>Microbacteriaceae</taxon>
        <taxon>Frondihabitans</taxon>
    </lineage>
</organism>
<proteinExistence type="predicted"/>
<evidence type="ECO:0000313" key="8">
    <source>
        <dbReference type="Proteomes" id="UP001501295"/>
    </source>
</evidence>
<keyword evidence="2 4" id="KW-0238">DNA-binding</keyword>
<dbReference type="Pfam" id="PF00440">
    <property type="entry name" value="TetR_N"/>
    <property type="match status" value="1"/>
</dbReference>
<feature type="domain" description="HTH tetR-type" evidence="6">
    <location>
        <begin position="26"/>
        <end position="86"/>
    </location>
</feature>
<dbReference type="PANTHER" id="PTHR30055">
    <property type="entry name" value="HTH-TYPE TRANSCRIPTIONAL REGULATOR RUTR"/>
    <property type="match status" value="1"/>
</dbReference>
<dbReference type="SUPFAM" id="SSF46689">
    <property type="entry name" value="Homeodomain-like"/>
    <property type="match status" value="1"/>
</dbReference>
<sequence length="209" mass="22699">MDAQVQDPGASRIAEPPGRPGRRRDPSVDDRVIEATLELLVAGGFEAMTMEAVATRAGTGKAGIYRRWGTKQVLVVDAVLRSGLGASDSVVPDSGTLRGDLTAIVGSETAKATRQKTRLLEGLLVVIREDPQLRAVVTNALIEPRVAAIRTALDRAHDRGEMSSSVDRETLAAVLPSMLFYRLLVSREPVTRVWQHEIVDGIIAWAQRR</sequence>
<comment type="caution">
    <text evidence="7">The sequence shown here is derived from an EMBL/GenBank/DDBJ whole genome shotgun (WGS) entry which is preliminary data.</text>
</comment>
<dbReference type="PANTHER" id="PTHR30055:SF148">
    <property type="entry name" value="TETR-FAMILY TRANSCRIPTIONAL REGULATOR"/>
    <property type="match status" value="1"/>
</dbReference>
<reference evidence="8" key="1">
    <citation type="journal article" date="2019" name="Int. J. Syst. Evol. Microbiol.">
        <title>The Global Catalogue of Microorganisms (GCM) 10K type strain sequencing project: providing services to taxonomists for standard genome sequencing and annotation.</title>
        <authorList>
            <consortium name="The Broad Institute Genomics Platform"/>
            <consortium name="The Broad Institute Genome Sequencing Center for Infectious Disease"/>
            <person name="Wu L."/>
            <person name="Ma J."/>
        </authorList>
    </citation>
    <scope>NUCLEOTIDE SEQUENCE [LARGE SCALE GENOMIC DNA]</scope>
    <source>
        <strain evidence="8">JCM 18956</strain>
    </source>
</reference>